<feature type="region of interest" description="Disordered" evidence="1">
    <location>
        <begin position="1"/>
        <end position="59"/>
    </location>
</feature>
<dbReference type="Proteomes" id="UP000031443">
    <property type="component" value="Unassembled WGS sequence"/>
</dbReference>
<gene>
    <name evidence="2" type="ORF">UY3_09870</name>
</gene>
<name>M7BY14_CHEMY</name>
<dbReference type="EMBL" id="KB537686">
    <property type="protein sequence ID" value="EMP32992.1"/>
    <property type="molecule type" value="Genomic_DNA"/>
</dbReference>
<feature type="compositionally biased region" description="Basic and acidic residues" evidence="1">
    <location>
        <begin position="1"/>
        <end position="12"/>
    </location>
</feature>
<keyword evidence="3" id="KW-1185">Reference proteome</keyword>
<protein>
    <submittedName>
        <fullName evidence="2">Uncharacterized protein</fullName>
    </submittedName>
</protein>
<evidence type="ECO:0000313" key="3">
    <source>
        <dbReference type="Proteomes" id="UP000031443"/>
    </source>
</evidence>
<accession>M7BY14</accession>
<evidence type="ECO:0000313" key="2">
    <source>
        <dbReference type="EMBL" id="EMP32992.1"/>
    </source>
</evidence>
<reference evidence="3" key="1">
    <citation type="journal article" date="2013" name="Nat. Genet.">
        <title>The draft genomes of soft-shell turtle and green sea turtle yield insights into the development and evolution of the turtle-specific body plan.</title>
        <authorList>
            <person name="Wang Z."/>
            <person name="Pascual-Anaya J."/>
            <person name="Zadissa A."/>
            <person name="Li W."/>
            <person name="Niimura Y."/>
            <person name="Huang Z."/>
            <person name="Li C."/>
            <person name="White S."/>
            <person name="Xiong Z."/>
            <person name="Fang D."/>
            <person name="Wang B."/>
            <person name="Ming Y."/>
            <person name="Chen Y."/>
            <person name="Zheng Y."/>
            <person name="Kuraku S."/>
            <person name="Pignatelli M."/>
            <person name="Herrero J."/>
            <person name="Beal K."/>
            <person name="Nozawa M."/>
            <person name="Li Q."/>
            <person name="Wang J."/>
            <person name="Zhang H."/>
            <person name="Yu L."/>
            <person name="Shigenobu S."/>
            <person name="Wang J."/>
            <person name="Liu J."/>
            <person name="Flicek P."/>
            <person name="Searle S."/>
            <person name="Wang J."/>
            <person name="Kuratani S."/>
            <person name="Yin Y."/>
            <person name="Aken B."/>
            <person name="Zhang G."/>
            <person name="Irie N."/>
        </authorList>
    </citation>
    <scope>NUCLEOTIDE SEQUENCE [LARGE SCALE GENOMIC DNA]</scope>
</reference>
<evidence type="ECO:0000256" key="1">
    <source>
        <dbReference type="SAM" id="MobiDB-lite"/>
    </source>
</evidence>
<proteinExistence type="predicted"/>
<organism evidence="2 3">
    <name type="scientific">Chelonia mydas</name>
    <name type="common">Green sea-turtle</name>
    <name type="synonym">Chelonia agassizi</name>
    <dbReference type="NCBI Taxonomy" id="8469"/>
    <lineage>
        <taxon>Eukaryota</taxon>
        <taxon>Metazoa</taxon>
        <taxon>Chordata</taxon>
        <taxon>Craniata</taxon>
        <taxon>Vertebrata</taxon>
        <taxon>Euteleostomi</taxon>
        <taxon>Archelosauria</taxon>
        <taxon>Testudinata</taxon>
        <taxon>Testudines</taxon>
        <taxon>Cryptodira</taxon>
        <taxon>Durocryptodira</taxon>
        <taxon>Americhelydia</taxon>
        <taxon>Chelonioidea</taxon>
        <taxon>Cheloniidae</taxon>
        <taxon>Chelonia</taxon>
    </lineage>
</organism>
<sequence>MEPHGPPAEKPDPLLPGHTAVSELVGPSLPELGSTANGSFNLPVGGADQSDPVPYVPMASTTQRKHLQNWTCDVSFPCGYTEVNTLNTVKRI</sequence>
<dbReference type="AlphaFoldDB" id="M7BY14"/>